<protein>
    <submittedName>
        <fullName evidence="1">Uncharacterized protein</fullName>
    </submittedName>
</protein>
<dbReference type="EMBL" id="GBXM01059770">
    <property type="protein sequence ID" value="JAH48807.1"/>
    <property type="molecule type" value="Transcribed_RNA"/>
</dbReference>
<reference evidence="1" key="1">
    <citation type="submission" date="2014-11" db="EMBL/GenBank/DDBJ databases">
        <authorList>
            <person name="Amaro Gonzalez C."/>
        </authorList>
    </citation>
    <scope>NUCLEOTIDE SEQUENCE</scope>
</reference>
<proteinExistence type="predicted"/>
<dbReference type="AlphaFoldDB" id="A0A0E9T605"/>
<reference evidence="1" key="2">
    <citation type="journal article" date="2015" name="Fish Shellfish Immunol.">
        <title>Early steps in the European eel (Anguilla anguilla)-Vibrio vulnificus interaction in the gills: Role of the RtxA13 toxin.</title>
        <authorList>
            <person name="Callol A."/>
            <person name="Pajuelo D."/>
            <person name="Ebbesson L."/>
            <person name="Teles M."/>
            <person name="MacKenzie S."/>
            <person name="Amaro C."/>
        </authorList>
    </citation>
    <scope>NUCLEOTIDE SEQUENCE</scope>
</reference>
<accession>A0A0E9T605</accession>
<organism evidence="1">
    <name type="scientific">Anguilla anguilla</name>
    <name type="common">European freshwater eel</name>
    <name type="synonym">Muraena anguilla</name>
    <dbReference type="NCBI Taxonomy" id="7936"/>
    <lineage>
        <taxon>Eukaryota</taxon>
        <taxon>Metazoa</taxon>
        <taxon>Chordata</taxon>
        <taxon>Craniata</taxon>
        <taxon>Vertebrata</taxon>
        <taxon>Euteleostomi</taxon>
        <taxon>Actinopterygii</taxon>
        <taxon>Neopterygii</taxon>
        <taxon>Teleostei</taxon>
        <taxon>Anguilliformes</taxon>
        <taxon>Anguillidae</taxon>
        <taxon>Anguilla</taxon>
    </lineage>
</organism>
<evidence type="ECO:0000313" key="1">
    <source>
        <dbReference type="EMBL" id="JAH48807.1"/>
    </source>
</evidence>
<name>A0A0E9T605_ANGAN</name>
<sequence>MRFLSVWKISEVILGAFSRALPRMVL</sequence>